<dbReference type="HOGENOM" id="CLU_1531758_0_0_11"/>
<evidence type="ECO:0008006" key="3">
    <source>
        <dbReference type="Google" id="ProtNLM"/>
    </source>
</evidence>
<dbReference type="PATRIC" id="fig|1348663.4.peg.7082"/>
<dbReference type="EMBL" id="JNBY01000158">
    <property type="protein sequence ID" value="KDN80974.1"/>
    <property type="molecule type" value="Genomic_DNA"/>
</dbReference>
<keyword evidence="2" id="KW-1185">Reference proteome</keyword>
<name>A0A066YM07_9ACTN</name>
<evidence type="ECO:0000313" key="2">
    <source>
        <dbReference type="Proteomes" id="UP000027178"/>
    </source>
</evidence>
<reference evidence="1 2" key="1">
    <citation type="submission" date="2014-05" db="EMBL/GenBank/DDBJ databases">
        <title>Draft Genome Sequence of Kitasatospora cheerisanensis KCTC 2395.</title>
        <authorList>
            <person name="Nam D.H."/>
        </authorList>
    </citation>
    <scope>NUCLEOTIDE SEQUENCE [LARGE SCALE GENOMIC DNA]</scope>
    <source>
        <strain evidence="1 2">KCTC 2395</strain>
    </source>
</reference>
<sequence>MRRRLRRHPVVGEWQQLAYWDPLPAARTLTDAVGNGSWAARSRLGVPGPFYAGETDTGLNGPYYLPEHVLSDDGQEFVHRQPGNPRELAGLVEVAHDEPLGGYGWDGDRHWTPAAVRAWWARRAEVRAWIAAELAADRNDPDALRAYAAYLDGGLEAYLRGYLFWLLEGREPGLGEPLPRL</sequence>
<dbReference type="AlphaFoldDB" id="A0A066YM07"/>
<dbReference type="eggNOG" id="ENOG503307Y">
    <property type="taxonomic scope" value="Bacteria"/>
</dbReference>
<evidence type="ECO:0000313" key="1">
    <source>
        <dbReference type="EMBL" id="KDN80974.1"/>
    </source>
</evidence>
<proteinExistence type="predicted"/>
<comment type="caution">
    <text evidence="1">The sequence shown here is derived from an EMBL/GenBank/DDBJ whole genome shotgun (WGS) entry which is preliminary data.</text>
</comment>
<organism evidence="1 2">
    <name type="scientific">Kitasatospora cheerisanensis KCTC 2395</name>
    <dbReference type="NCBI Taxonomy" id="1348663"/>
    <lineage>
        <taxon>Bacteria</taxon>
        <taxon>Bacillati</taxon>
        <taxon>Actinomycetota</taxon>
        <taxon>Actinomycetes</taxon>
        <taxon>Kitasatosporales</taxon>
        <taxon>Streptomycetaceae</taxon>
        <taxon>Kitasatospora</taxon>
    </lineage>
</organism>
<gene>
    <name evidence="1" type="ORF">KCH_73270</name>
</gene>
<protein>
    <recommendedName>
        <fullName evidence="3">Ferredoxin</fullName>
    </recommendedName>
</protein>
<dbReference type="Proteomes" id="UP000027178">
    <property type="component" value="Unassembled WGS sequence"/>
</dbReference>
<accession>A0A066YM07</accession>